<protein>
    <submittedName>
        <fullName evidence="11">Multifunctional expression regulator</fullName>
    </submittedName>
</protein>
<feature type="region of interest" description="Disordered" evidence="10">
    <location>
        <begin position="147"/>
        <end position="167"/>
    </location>
</feature>
<accession>D1FXS7</accession>
<comment type="similarity">
    <text evidence="2">Belongs to the HHV-1 ICP27 protein family.</text>
</comment>
<keyword evidence="6" id="KW-0694">RNA-binding</keyword>
<comment type="subunit">
    <text evidence="9">Homodimer. Homodimerization is required for transactivation. Associates in a complex with RNA, and host export factors NXF1/TAP and ALYREF; these interactions allow nuclear export of viral transcripts. Interacts with three host shuttling SR proteins SRSF1, SRSF3 and SRSF7. Interacts with host SRPK1. Interacts with IE62; this interaction enhances IE62 transactivation.</text>
</comment>
<keyword evidence="7" id="KW-0010">Activator</keyword>
<dbReference type="Proteomes" id="UP000098246">
    <property type="component" value="Segment"/>
</dbReference>
<reference evidence="11" key="1">
    <citation type="submission" date="2009-12" db="EMBL/GenBank/DDBJ databases">
        <authorList>
            <person name="Tai S.-H."/>
            <person name="Niikura M."/>
            <person name="Cheng H.H."/>
            <person name="Kruger J.M."/>
            <person name="Wise A.G."/>
            <person name="Maes R.K."/>
        </authorList>
    </citation>
    <scope>NUCLEOTIDE SEQUENCE</scope>
    <source>
        <strain evidence="11">C-27</strain>
    </source>
</reference>
<feature type="compositionally biased region" description="Low complexity" evidence="10">
    <location>
        <begin position="48"/>
        <end position="75"/>
    </location>
</feature>
<proteinExistence type="evidence at transcript level"/>
<evidence type="ECO:0000256" key="2">
    <source>
        <dbReference type="ARBA" id="ARBA00008477"/>
    </source>
</evidence>
<reference evidence="13" key="4">
    <citation type="submission" date="2018-03" db="EMBL/GenBank/DDBJ databases">
        <title>Feline Herpesvirus 1 isolate HR-1.</title>
        <authorList>
            <person name="Tian J."/>
            <person name="Liu Y."/>
            <person name="Liu X."/>
            <person name="Sun X."/>
            <person name="Zhang J."/>
            <person name="Qu L."/>
        </authorList>
    </citation>
    <scope>NUCLEOTIDE SEQUENCE</scope>
    <source>
        <strain evidence="13">HR-1</strain>
    </source>
</reference>
<evidence type="ECO:0000313" key="14">
    <source>
        <dbReference type="Proteomes" id="UP000098246"/>
    </source>
</evidence>
<gene>
    <name evidence="11" type="primary">UL54</name>
</gene>
<evidence type="ECO:0000256" key="9">
    <source>
        <dbReference type="ARBA" id="ARBA00025812"/>
    </source>
</evidence>
<evidence type="ECO:0000256" key="7">
    <source>
        <dbReference type="ARBA" id="ARBA00023159"/>
    </source>
</evidence>
<dbReference type="GeneID" id="8658534"/>
<comment type="subcellular location">
    <subcellularLocation>
        <location evidence="1">Host cytoplasm</location>
    </subcellularLocation>
</comment>
<dbReference type="Proteomes" id="UP000149016">
    <property type="component" value="Segment"/>
</dbReference>
<organism evidence="11 15">
    <name type="scientific">Feline herpesvirus 1</name>
    <name type="common">FeHV-1</name>
    <name type="synonym">Feline viral rhinotracheitis virus</name>
    <dbReference type="NCBI Taxonomy" id="10334"/>
    <lineage>
        <taxon>Viruses</taxon>
        <taxon>Duplodnaviria</taxon>
        <taxon>Heunggongvirae</taxon>
        <taxon>Peploviricota</taxon>
        <taxon>Herviviricetes</taxon>
        <taxon>Herpesvirales</taxon>
        <taxon>Orthoherpesviridae</taxon>
        <taxon>Alphaherpesvirinae</taxon>
        <taxon>Varicellovirus</taxon>
        <taxon>Varicellovirus felidalpha1</taxon>
    </lineage>
</organism>
<dbReference type="GO" id="GO:0006355">
    <property type="term" value="P:regulation of DNA-templated transcription"/>
    <property type="evidence" value="ECO:0007669"/>
    <property type="project" value="InterPro"/>
</dbReference>
<comment type="function">
    <text evidence="8">Multifunctional regulator of the expression of viral genes that mediates nuclear export of viral intronless mRNAs. This immediate early (EI) protein promotes the nuclear export of viral intronless mRNAs by interacting with mRNAs and host NXF1/TAP.</text>
</comment>
<evidence type="ECO:0000313" key="13">
    <source>
        <dbReference type="EMBL" id="AVR53429.1"/>
    </source>
</evidence>
<name>D1FXS7_FHV1</name>
<dbReference type="GO" id="GO:0008270">
    <property type="term" value="F:zinc ion binding"/>
    <property type="evidence" value="ECO:0007669"/>
    <property type="project" value="UniProtKB-KW"/>
</dbReference>
<dbReference type="Pfam" id="PF05459">
    <property type="entry name" value="Herpes_UL69"/>
    <property type="match status" value="1"/>
</dbReference>
<evidence type="ECO:0000256" key="10">
    <source>
        <dbReference type="SAM" id="MobiDB-lite"/>
    </source>
</evidence>
<sequence>MASDTIATDSHHPEDEMSIMGSDTEEGEDDSVSIPDETSPTPPEPERTVPLSRNGRRSPSSSSSRYVSTNYSQSSKRIRGHMWSSPQRSVVSRVIRSTYGNSSPTRFRSRRPPIHMRLGRRVFDRNQNPRFDRLRAPFHRFDHRRHRRDLVTSSNSNRSIRRSEQGGHDKICTRAFNEIYELKDRINAQRVSDMFGAAHQTLTLPIPNGGFRPPADSAWMAALEFGKDHFTQEGRRVTWETLMLHGHELYRLFEIRAHASESARALRSLVLRGEGLLEALASADETITWCKMCAEKNLRLRPQDPILATTSAVLENLKLKLAPVMCCYLRSSGSPSLEELCATPRLSDVTCVPTFMFITLARLARAVELNEECIPYDVISGSSRVLAEYTPGTCLAGVLEAIDLHRGKCDNTTCRLTCGYTTTPLYMHGKYFYCNSLF</sequence>
<reference evidence="12 14" key="3">
    <citation type="submission" date="2015-04" db="EMBL/GenBank/DDBJ databases">
        <title>Diversity among historical and modern clinical isolates of feline herpesvirus 1.</title>
        <authorList>
            <person name="Vaz P.K."/>
            <person name="Job N."/>
            <person name="Horsington J."/>
            <person name="Hartley C.A."/>
            <person name="Ficorilli N."/>
            <person name="Browning G.F."/>
            <person name="Devlin J.M."/>
        </authorList>
    </citation>
    <scope>NUCLEOTIDE SEQUENCE [LARGE SCALE GENOMIC DNA]</scope>
    <source>
        <strain evidence="12">Feligen</strain>
    </source>
</reference>
<dbReference type="InterPro" id="IPR008648">
    <property type="entry name" value="ICP27-like"/>
</dbReference>
<reference evidence="11 15" key="2">
    <citation type="journal article" date="2010" name="Virology">
        <title>Complete genomic sequence and an infectious BAC clone of feline herpesvirus-1 (FHV-1).</title>
        <authorList>
            <person name="Tai S.H."/>
            <person name="Niikura M."/>
            <person name="Cheng H.H."/>
            <person name="Kruger J.M."/>
            <person name="Wise A.G."/>
            <person name="Maes R.K."/>
        </authorList>
    </citation>
    <scope>NUCLEOTIDE SEQUENCE [LARGE SCALE GENOMIC DNA]</scope>
    <source>
        <strain evidence="11">C-27</strain>
    </source>
</reference>
<evidence type="ECO:0000256" key="5">
    <source>
        <dbReference type="ARBA" id="ARBA00022833"/>
    </source>
</evidence>
<evidence type="ECO:0000256" key="8">
    <source>
        <dbReference type="ARBA" id="ARBA00025666"/>
    </source>
</evidence>
<organismHost>
    <name type="scientific">Felidae</name>
    <name type="common">cat family</name>
    <dbReference type="NCBI Taxonomy" id="9681"/>
</organismHost>
<evidence type="ECO:0000256" key="3">
    <source>
        <dbReference type="ARBA" id="ARBA00022723"/>
    </source>
</evidence>
<keyword evidence="4" id="KW-0863">Zinc-finger</keyword>
<evidence type="ECO:0000313" key="15">
    <source>
        <dbReference type="Proteomes" id="UP000149016"/>
    </source>
</evidence>
<dbReference type="RefSeq" id="YP_003331524.1">
    <property type="nucleotide sequence ID" value="NC_013590.2"/>
</dbReference>
<dbReference type="GO" id="GO:0030430">
    <property type="term" value="C:host cell cytoplasm"/>
    <property type="evidence" value="ECO:0007669"/>
    <property type="project" value="UniProtKB-SubCell"/>
</dbReference>
<dbReference type="KEGG" id="vg:8658534"/>
<keyword evidence="3" id="KW-0479">Metal-binding</keyword>
<keyword evidence="15" id="KW-1185">Reference proteome</keyword>
<dbReference type="EMBL" id="MH027318">
    <property type="protein sequence ID" value="AVR53429.1"/>
    <property type="molecule type" value="mRNA"/>
</dbReference>
<evidence type="ECO:0000313" key="12">
    <source>
        <dbReference type="EMBL" id="ANG65565.1"/>
    </source>
</evidence>
<dbReference type="EMBL" id="FJ478159">
    <property type="protein sequence ID" value="ACT88303.1"/>
    <property type="molecule type" value="Genomic_DNA"/>
</dbReference>
<evidence type="ECO:0000256" key="1">
    <source>
        <dbReference type="ARBA" id="ARBA00004192"/>
    </source>
</evidence>
<dbReference type="EMBL" id="KR296657">
    <property type="protein sequence ID" value="ANG65565.1"/>
    <property type="molecule type" value="Genomic_DNA"/>
</dbReference>
<evidence type="ECO:0000256" key="4">
    <source>
        <dbReference type="ARBA" id="ARBA00022771"/>
    </source>
</evidence>
<evidence type="ECO:0000256" key="6">
    <source>
        <dbReference type="ARBA" id="ARBA00022884"/>
    </source>
</evidence>
<feature type="region of interest" description="Disordered" evidence="10">
    <location>
        <begin position="1"/>
        <end position="85"/>
    </location>
</feature>
<evidence type="ECO:0000313" key="11">
    <source>
        <dbReference type="EMBL" id="ACT88303.1"/>
    </source>
</evidence>
<keyword evidence="5" id="KW-0862">Zinc</keyword>
<dbReference type="GO" id="GO:0003723">
    <property type="term" value="F:RNA binding"/>
    <property type="evidence" value="ECO:0007669"/>
    <property type="project" value="UniProtKB-KW"/>
</dbReference>